<proteinExistence type="predicted"/>
<name>A0A2K8SJ97_9NOSO</name>
<keyword evidence="1" id="KW-1133">Transmembrane helix</keyword>
<dbReference type="RefSeq" id="WP_100897618.1">
    <property type="nucleotide sequence ID" value="NZ_CAWNNC010000001.1"/>
</dbReference>
<organism evidence="2 3">
    <name type="scientific">Nostoc flagelliforme CCNUN1</name>
    <dbReference type="NCBI Taxonomy" id="2038116"/>
    <lineage>
        <taxon>Bacteria</taxon>
        <taxon>Bacillati</taxon>
        <taxon>Cyanobacteriota</taxon>
        <taxon>Cyanophyceae</taxon>
        <taxon>Nostocales</taxon>
        <taxon>Nostocaceae</taxon>
        <taxon>Nostoc</taxon>
    </lineage>
</organism>
<accession>A0A2K8SJ97</accession>
<dbReference type="AlphaFoldDB" id="A0A2K8SJ97"/>
<evidence type="ECO:0000313" key="2">
    <source>
        <dbReference type="EMBL" id="AUB35373.1"/>
    </source>
</evidence>
<dbReference type="EMBL" id="CP024785">
    <property type="protein sequence ID" value="AUB35373.1"/>
    <property type="molecule type" value="Genomic_DNA"/>
</dbReference>
<keyword evidence="1" id="KW-0472">Membrane</keyword>
<dbReference type="OrthoDB" id="9906568at2"/>
<feature type="transmembrane region" description="Helical" evidence="1">
    <location>
        <begin position="15"/>
        <end position="33"/>
    </location>
</feature>
<gene>
    <name evidence="2" type="ORF">COO91_01251</name>
</gene>
<protein>
    <submittedName>
        <fullName evidence="2">Uncharacterized protein</fullName>
    </submittedName>
</protein>
<sequence>MEPNKKISANQKQSSALLTFVSVCAIAASILMIEIHLRSKNYSFAPTSKQQSLRQESVNRPLESDIVLEEIDLEKEWEGILGDKSKQELLAYDLPGV</sequence>
<evidence type="ECO:0000256" key="1">
    <source>
        <dbReference type="SAM" id="Phobius"/>
    </source>
</evidence>
<dbReference type="Proteomes" id="UP000232003">
    <property type="component" value="Chromosome"/>
</dbReference>
<keyword evidence="3" id="KW-1185">Reference proteome</keyword>
<evidence type="ECO:0000313" key="3">
    <source>
        <dbReference type="Proteomes" id="UP000232003"/>
    </source>
</evidence>
<dbReference type="KEGG" id="nfl:COO91_01251"/>
<keyword evidence="1" id="KW-0812">Transmembrane</keyword>
<reference evidence="2 3" key="1">
    <citation type="submission" date="2017-11" db="EMBL/GenBank/DDBJ databases">
        <title>Complete genome of a free-living desiccation-tolerant cyanobacterium and its photosynthetic adaptation to extreme terrestrial habitat.</title>
        <authorList>
            <person name="Shang J."/>
        </authorList>
    </citation>
    <scope>NUCLEOTIDE SEQUENCE [LARGE SCALE GENOMIC DNA]</scope>
    <source>
        <strain evidence="2 3">CCNUN1</strain>
    </source>
</reference>